<dbReference type="EMBL" id="CP087880">
    <property type="protein sequence ID" value="UGS42496.1"/>
    <property type="molecule type" value="Genomic_DNA"/>
</dbReference>
<dbReference type="Gene3D" id="3.20.110.10">
    <property type="entry name" value="Glycoside hydrolase 38, N terminal domain"/>
    <property type="match status" value="1"/>
</dbReference>
<dbReference type="Pfam" id="PF01074">
    <property type="entry name" value="Glyco_hydro_38N"/>
    <property type="match status" value="1"/>
</dbReference>
<keyword evidence="4" id="KW-0326">Glycosidase</keyword>
<feature type="domain" description="Glycoside hydrolase family 38 central" evidence="5">
    <location>
        <begin position="502"/>
        <end position="580"/>
    </location>
</feature>
<proteinExistence type="inferred from homology"/>
<keyword evidence="7" id="KW-1185">Reference proteome</keyword>
<dbReference type="InterPro" id="IPR011682">
    <property type="entry name" value="Glyco_hydro_38_C"/>
</dbReference>
<dbReference type="InterPro" id="IPR041147">
    <property type="entry name" value="GH38_C"/>
</dbReference>
<dbReference type="SUPFAM" id="SSF88713">
    <property type="entry name" value="Glycoside hydrolase/deacetylase"/>
    <property type="match status" value="1"/>
</dbReference>
<gene>
    <name evidence="6" type="ORF">G163CM_32330</name>
</gene>
<evidence type="ECO:0000256" key="2">
    <source>
        <dbReference type="ARBA" id="ARBA00022723"/>
    </source>
</evidence>
<dbReference type="CDD" id="cd10789">
    <property type="entry name" value="GH38N_AMII_ER_cytosolic"/>
    <property type="match status" value="1"/>
</dbReference>
<dbReference type="Pfam" id="PF22907">
    <property type="entry name" value="Ams1-like_1st"/>
    <property type="match status" value="1"/>
</dbReference>
<dbReference type="InterPro" id="IPR011330">
    <property type="entry name" value="Glyco_hydro/deAcase_b/a-brl"/>
</dbReference>
<dbReference type="PANTHER" id="PTHR46017">
    <property type="entry name" value="ALPHA-MANNOSIDASE 2C1"/>
    <property type="match status" value="1"/>
</dbReference>
<dbReference type="Gene3D" id="1.20.1270.50">
    <property type="entry name" value="Glycoside hydrolase family 38, central domain"/>
    <property type="match status" value="1"/>
</dbReference>
<organism evidence="6 7">
    <name type="scientific">Pseudocitrobacter corydidari</name>
    <dbReference type="NCBI Taxonomy" id="2891570"/>
    <lineage>
        <taxon>Bacteria</taxon>
        <taxon>Pseudomonadati</taxon>
        <taxon>Pseudomonadota</taxon>
        <taxon>Gammaproteobacteria</taxon>
        <taxon>Enterobacterales</taxon>
        <taxon>Enterobacteriaceae</taxon>
        <taxon>Pseudocitrobacter</taxon>
    </lineage>
</organism>
<dbReference type="InterPro" id="IPR015341">
    <property type="entry name" value="Glyco_hydro_38_cen"/>
</dbReference>
<dbReference type="Pfam" id="PF17677">
    <property type="entry name" value="Glyco_hydro38C2"/>
    <property type="match status" value="1"/>
</dbReference>
<comment type="similarity">
    <text evidence="1">Belongs to the glycosyl hydrolase 38 family.</text>
</comment>
<dbReference type="InterPro" id="IPR037094">
    <property type="entry name" value="Glyco_hydro_38_cen_sf"/>
</dbReference>
<evidence type="ECO:0000256" key="4">
    <source>
        <dbReference type="ARBA" id="ARBA00023295"/>
    </source>
</evidence>
<dbReference type="Gene3D" id="2.60.40.2220">
    <property type="match status" value="1"/>
</dbReference>
<evidence type="ECO:0000259" key="5">
    <source>
        <dbReference type="SMART" id="SM00872"/>
    </source>
</evidence>
<protein>
    <recommendedName>
        <fullName evidence="5">Glycoside hydrolase family 38 central domain-containing protein</fullName>
    </recommendedName>
</protein>
<accession>A0ABY3S710</accession>
<keyword evidence="2" id="KW-0479">Metal-binding</keyword>
<dbReference type="Pfam" id="PF07748">
    <property type="entry name" value="Glyco_hydro_38C"/>
    <property type="match status" value="1"/>
</dbReference>
<dbReference type="InterPro" id="IPR054723">
    <property type="entry name" value="Ams1-like_N"/>
</dbReference>
<dbReference type="Proteomes" id="UP001199659">
    <property type="component" value="Chromosome"/>
</dbReference>
<dbReference type="Gene3D" id="2.70.98.30">
    <property type="entry name" value="Golgi alpha-mannosidase II, domain 4"/>
    <property type="match status" value="1"/>
</dbReference>
<dbReference type="SUPFAM" id="SSF74650">
    <property type="entry name" value="Galactose mutarotase-like"/>
    <property type="match status" value="1"/>
</dbReference>
<dbReference type="SMART" id="SM00872">
    <property type="entry name" value="Alpha-mann_mid"/>
    <property type="match status" value="1"/>
</dbReference>
<evidence type="ECO:0000256" key="1">
    <source>
        <dbReference type="ARBA" id="ARBA00009792"/>
    </source>
</evidence>
<reference evidence="6 7" key="1">
    <citation type="journal article" date="2022" name="Int. J. Syst. Evol. Microbiol.">
        <title>Pseudocitrobacter corydidari sp. nov., isolated from the Asian emerald cockroach Corydidarum magnifica.</title>
        <authorList>
            <person name="Guzman J."/>
            <person name="Poehlein A."/>
            <person name="Glaeser S.P."/>
            <person name="Schwengers O."/>
            <person name="Blom J."/>
            <person name="Hollensteiner J."/>
            <person name="Kampfer P."/>
            <person name="Vilcinskas A."/>
        </authorList>
    </citation>
    <scope>NUCLEOTIDE SEQUENCE [LARGE SCALE GENOMIC DNA]</scope>
    <source>
        <strain evidence="6">G163CM</strain>
    </source>
</reference>
<sequence length="999" mass="113137">MLTFNQKLVRDIDFHIRKIKDNIYTPLAELTVYGFITPEPVPFSQRQQGKSFEFRIGEKWGDLWDCAWVNVRGTLPSATYEKNITLCFDCGGEALIVDGSGVPLRGLTNVDSTFERSLGMPGKTVWRLPAEYYRSGEVNIWIELACNDLFGASTGGVMRQAHLAHCRDDLRDLYYDAWVLFDLLSCLDAKSPRYKAVLACLNDALNGLGDFSEANVAKCRQALAKELNKQGGDPSLTVTGVGHAHIDLAWLWPIRETKRKGARTFATALDLMSHYADYIFGASQPQLFQWIKDDHPELYQRVKQHVQQGRFEIQGDMWVEADTNVPSGESLVRQFLYGRQFFREEFSQTTRMLWLPDVFGYNANLPQIMRKSGVDYFMTQKLSWNEHNKFPHHTFTWQGIDGSSVLTHMLPEETYNGPAAPRSIRRIEEEYREAGVCDSALMLFGIGDGGGGPGPEHLERLQRIRNLSGISPVKQGKAVDFFRHIEKTQPRYPRYKGELYLEKHQGTLTSQANNKRFNRKMENALRELEFVASRQWLCCQSVYPTDALRALWQETLLYQFHDILPGSSIKRVYDESCARYQAMLTQAQTLTQRYLDEFTTTLAIPPGKTVVQNTVGFTREAWLAQPDGYHHVTLPAFGYAVLGDAQVIPPILATPDHLENALISVDFNDQGHIVAFFDKQAQRPVLQPGSIGNRLAVYDDICADCWDINITYRDRQPQAFTLVSSAAYQDGPHAVVEQHYRYGQSQLCQKISLLPGSKRLTFETHIAWHEDLKMLRTSFVTATPSDDVSCDIQFGKIRRRALTNNVYDAAQFEICAHKWIDYSQRDYGVALLNDGKYGHYAKDGVLDLNLLRSQNHPGVGADRGEHTFSYALFPHTGDEIEGLVNREAMLFNNPVRVSVSEGRTAEKTVALPDSFIYCDSPHICIETVKKTEQGDRLAVRLYEFDGVHAATTITLNAHMGHCCLSNLMEEDEEPLTVSDGCVSLTFTPFEIKTLLIDVA</sequence>
<keyword evidence="3" id="KW-0378">Hydrolase</keyword>
<dbReference type="PANTHER" id="PTHR46017:SF1">
    <property type="entry name" value="ALPHA-MANNOSIDASE 2C1"/>
    <property type="match status" value="1"/>
</dbReference>
<name>A0ABY3S710_9ENTR</name>
<dbReference type="InterPro" id="IPR027291">
    <property type="entry name" value="Glyco_hydro_38_N_sf"/>
</dbReference>
<dbReference type="SUPFAM" id="SSF88688">
    <property type="entry name" value="Families 57/38 glycoside transferase middle domain"/>
    <property type="match status" value="1"/>
</dbReference>
<evidence type="ECO:0000256" key="3">
    <source>
        <dbReference type="ARBA" id="ARBA00022801"/>
    </source>
</evidence>
<dbReference type="RefSeq" id="WP_231825634.1">
    <property type="nucleotide sequence ID" value="NZ_CP087880.1"/>
</dbReference>
<evidence type="ECO:0000313" key="6">
    <source>
        <dbReference type="EMBL" id="UGS42496.1"/>
    </source>
</evidence>
<dbReference type="InterPro" id="IPR011013">
    <property type="entry name" value="Gal_mutarotase_sf_dom"/>
</dbReference>
<dbReference type="InterPro" id="IPR000602">
    <property type="entry name" value="Glyco_hydro_38_N"/>
</dbReference>
<dbReference type="InterPro" id="IPR028995">
    <property type="entry name" value="Glyco_hydro_57/38_cen_sf"/>
</dbReference>
<evidence type="ECO:0000313" key="7">
    <source>
        <dbReference type="Proteomes" id="UP001199659"/>
    </source>
</evidence>
<dbReference type="Pfam" id="PF09261">
    <property type="entry name" value="Alpha-mann_mid"/>
    <property type="match status" value="1"/>
</dbReference>